<keyword evidence="9" id="KW-0675">Receptor</keyword>
<dbReference type="PANTHER" id="PTHR42878:SF15">
    <property type="entry name" value="BACTERIOPHYTOCHROME"/>
    <property type="match status" value="1"/>
</dbReference>
<dbReference type="KEGG" id="lck:HN018_07870"/>
<dbReference type="Pfam" id="PF01590">
    <property type="entry name" value="GAF"/>
    <property type="match status" value="1"/>
</dbReference>
<evidence type="ECO:0000256" key="4">
    <source>
        <dbReference type="ARBA" id="ARBA00022543"/>
    </source>
</evidence>
<sequence>MNGHTRNESRPAQDTGWSACDREPVHVPGTIQAHGLLLVLRMDPGDGRPLVVAAGGNGLDGKAPPSMDGLLEPEGVALVERALSDPGAVADPVIEGLVSRDGRRWTGLLRRDRADILLELEPEQATDATSIRRILLGLNQAIASLQHQTDAISACQVAARHVRDITGFDRVMAYRFMADWSGEVIAESIVPGVDSYLGLVFPASDIPAPARALYASNRLRLIPDARSAQVPLVSPAGPVDLGQAVLRGVAPVHLEYLANMGVQASMSVAIAGLPDGADREAGAAGPATPIPALWGLLACHHQHGPLFIDHVRRQAAETLAQALSWRLGWLADAAAGRRIAMIQDAVAPILGSEAGPSVAVSADGVEATAGETLLRACMATGMAVFGPAGMELAGPPVRIGALPSEAALLQLVDWLDRQPAGPLTTDRLPSLLPPVLLEMLGTDHPCGLLATPLATSAADAAGAGGWVLWFRPELRREVEWAGYKATDLPPGRELHPRASFAAWREEVAGRSATWGADCIAAASYFRETIVASLLRRSRQIAREATQLRRRNEAISFFADAATHDLREPLWQIQVLSGLIRDGLRGLFAEADPAEAPRHPAHEALVREVADLELETMSGLIVTSAGRMRAMIDDLARFAVAGRDVDQIRAVSLRRLADEALDDVGEAVRDVRDVSLSFDGLDGVLVNGDPAQLRRVFQNLLSNAIKYREVSRPLGVVVSAHRHGTSVRVDVIDNGIGFDPADRVTMFEPFRRLHHPTSVPTEGLGLGLSICQRIVEAHGGTIEATPLAHGARISFTLHDPGIVAAAGPAEGHHDAV</sequence>
<feature type="domain" description="Phytochrome chromophore attachment site" evidence="11">
    <location>
        <begin position="150"/>
        <end position="321"/>
    </location>
</feature>
<dbReference type="PRINTS" id="PR01033">
    <property type="entry name" value="PHYTOCHROME"/>
</dbReference>
<dbReference type="GO" id="GO:0007234">
    <property type="term" value="P:osmosensory signaling via phosphorelay pathway"/>
    <property type="evidence" value="ECO:0007669"/>
    <property type="project" value="TreeGrafter"/>
</dbReference>
<dbReference type="CDD" id="cd00075">
    <property type="entry name" value="HATPase"/>
    <property type="match status" value="1"/>
</dbReference>
<dbReference type="GO" id="GO:0000156">
    <property type="term" value="F:phosphorelay response regulator activity"/>
    <property type="evidence" value="ECO:0007669"/>
    <property type="project" value="TreeGrafter"/>
</dbReference>
<evidence type="ECO:0000256" key="6">
    <source>
        <dbReference type="ARBA" id="ARBA00022679"/>
    </source>
</evidence>
<dbReference type="SUPFAM" id="SSF47384">
    <property type="entry name" value="Homodimeric domain of signal transducing histidine kinase"/>
    <property type="match status" value="1"/>
</dbReference>
<keyword evidence="8" id="KW-0157">Chromophore</keyword>
<protein>
    <recommendedName>
        <fullName evidence="3">histidine kinase</fullName>
        <ecNumber evidence="3">2.7.13.3</ecNumber>
    </recommendedName>
</protein>
<dbReference type="PROSITE" id="PS50046">
    <property type="entry name" value="PHYTOCHROME_2"/>
    <property type="match status" value="1"/>
</dbReference>
<dbReference type="SUPFAM" id="SSF55781">
    <property type="entry name" value="GAF domain-like"/>
    <property type="match status" value="2"/>
</dbReference>
<comment type="similarity">
    <text evidence="2">In the N-terminal section; belongs to the phytochrome family.</text>
</comment>
<dbReference type="SUPFAM" id="SSF55874">
    <property type="entry name" value="ATPase domain of HSP90 chaperone/DNA topoisomerase II/histidine kinase"/>
    <property type="match status" value="1"/>
</dbReference>
<keyword evidence="14" id="KW-1185">Reference proteome</keyword>
<evidence type="ECO:0000313" key="13">
    <source>
        <dbReference type="EMBL" id="QKE89974.1"/>
    </source>
</evidence>
<dbReference type="InterPro" id="IPR035965">
    <property type="entry name" value="PAS-like_dom_sf"/>
</dbReference>
<dbReference type="SUPFAM" id="SSF55785">
    <property type="entry name" value="PYP-like sensor domain (PAS domain)"/>
    <property type="match status" value="1"/>
</dbReference>
<dbReference type="Gene3D" id="3.30.450.20">
    <property type="entry name" value="PAS domain"/>
    <property type="match status" value="1"/>
</dbReference>
<dbReference type="Gene3D" id="3.30.450.270">
    <property type="match status" value="1"/>
</dbReference>
<evidence type="ECO:0000256" key="10">
    <source>
        <dbReference type="SAM" id="MobiDB-lite"/>
    </source>
</evidence>
<keyword evidence="6" id="KW-0808">Transferase</keyword>
<dbReference type="EC" id="2.7.13.3" evidence="3"/>
<dbReference type="PROSITE" id="PS50109">
    <property type="entry name" value="HIS_KIN"/>
    <property type="match status" value="1"/>
</dbReference>
<dbReference type="GO" id="GO:0006355">
    <property type="term" value="P:regulation of DNA-templated transcription"/>
    <property type="evidence" value="ECO:0007669"/>
    <property type="project" value="InterPro"/>
</dbReference>
<dbReference type="AlphaFoldDB" id="A0A6M8HNJ8"/>
<dbReference type="InterPro" id="IPR005467">
    <property type="entry name" value="His_kinase_dom"/>
</dbReference>
<evidence type="ECO:0000259" key="12">
    <source>
        <dbReference type="PROSITE" id="PS50109"/>
    </source>
</evidence>
<feature type="region of interest" description="Disordered" evidence="10">
    <location>
        <begin position="1"/>
        <end position="23"/>
    </location>
</feature>
<comment type="catalytic activity">
    <reaction evidence="1">
        <text>ATP + protein L-histidine = ADP + protein N-phospho-L-histidine.</text>
        <dbReference type="EC" id="2.7.13.3"/>
    </reaction>
</comment>
<dbReference type="InterPro" id="IPR003594">
    <property type="entry name" value="HATPase_dom"/>
</dbReference>
<evidence type="ECO:0000256" key="9">
    <source>
        <dbReference type="ARBA" id="ARBA00023170"/>
    </source>
</evidence>
<dbReference type="SMART" id="SM00065">
    <property type="entry name" value="GAF"/>
    <property type="match status" value="1"/>
</dbReference>
<dbReference type="InterPro" id="IPR043150">
    <property type="entry name" value="Phytochrome_PHY_sf"/>
</dbReference>
<dbReference type="InterPro" id="IPR036097">
    <property type="entry name" value="HisK_dim/P_sf"/>
</dbReference>
<dbReference type="EMBL" id="CP053708">
    <property type="protein sequence ID" value="QKE89974.1"/>
    <property type="molecule type" value="Genomic_DNA"/>
</dbReference>
<dbReference type="InterPro" id="IPR003018">
    <property type="entry name" value="GAF"/>
</dbReference>
<evidence type="ECO:0000256" key="3">
    <source>
        <dbReference type="ARBA" id="ARBA00012438"/>
    </source>
</evidence>
<evidence type="ECO:0000256" key="5">
    <source>
        <dbReference type="ARBA" id="ARBA00022606"/>
    </source>
</evidence>
<dbReference type="InterPro" id="IPR001294">
    <property type="entry name" value="Phytochrome"/>
</dbReference>
<dbReference type="InterPro" id="IPR013515">
    <property type="entry name" value="Phytochrome_cen-reg"/>
</dbReference>
<reference evidence="13 14" key="1">
    <citation type="journal article" date="2014" name="World J. Microbiol. Biotechnol.">
        <title>Biodiversity and physiological characteristics of Antarctic and Arctic lichens-associated bacteria.</title>
        <authorList>
            <person name="Lee Y.M."/>
            <person name="Kim E.H."/>
            <person name="Lee H.K."/>
            <person name="Hong S.G."/>
        </authorList>
    </citation>
    <scope>NUCLEOTIDE SEQUENCE [LARGE SCALE GENOMIC DNA]</scope>
    <source>
        <strain evidence="13 14">PAMC 26569</strain>
    </source>
</reference>
<keyword evidence="5" id="KW-0716">Sensory transduction</keyword>
<gene>
    <name evidence="13" type="ORF">HN018_07870</name>
</gene>
<keyword evidence="7" id="KW-0418">Kinase</keyword>
<proteinExistence type="inferred from homology"/>
<name>A0A6M8HNJ8_9PROT</name>
<dbReference type="Pfam" id="PF02518">
    <property type="entry name" value="HATPase_c"/>
    <property type="match status" value="1"/>
</dbReference>
<dbReference type="RefSeq" id="WP_171835056.1">
    <property type="nucleotide sequence ID" value="NZ_CP053708.1"/>
</dbReference>
<dbReference type="Gene3D" id="3.30.450.40">
    <property type="match status" value="1"/>
</dbReference>
<dbReference type="InterPro" id="IPR013654">
    <property type="entry name" value="PAS_2"/>
</dbReference>
<dbReference type="SMART" id="SM00387">
    <property type="entry name" value="HATPase_c"/>
    <property type="match status" value="1"/>
</dbReference>
<evidence type="ECO:0000256" key="2">
    <source>
        <dbReference type="ARBA" id="ARBA00006402"/>
    </source>
</evidence>
<dbReference type="GO" id="GO:0000155">
    <property type="term" value="F:phosphorelay sensor kinase activity"/>
    <property type="evidence" value="ECO:0007669"/>
    <property type="project" value="InterPro"/>
</dbReference>
<dbReference type="GO" id="GO:0009881">
    <property type="term" value="F:photoreceptor activity"/>
    <property type="evidence" value="ECO:0007669"/>
    <property type="project" value="UniProtKB-KW"/>
</dbReference>
<evidence type="ECO:0000259" key="11">
    <source>
        <dbReference type="PROSITE" id="PS50046"/>
    </source>
</evidence>
<dbReference type="InterPro" id="IPR050351">
    <property type="entry name" value="BphY/WalK/GraS-like"/>
</dbReference>
<dbReference type="InterPro" id="IPR036890">
    <property type="entry name" value="HATPase_C_sf"/>
</dbReference>
<feature type="compositionally biased region" description="Basic and acidic residues" evidence="10">
    <location>
        <begin position="1"/>
        <end position="11"/>
    </location>
</feature>
<dbReference type="Proteomes" id="UP000500767">
    <property type="component" value="Chromosome"/>
</dbReference>
<dbReference type="InterPro" id="IPR016132">
    <property type="entry name" value="Phyto_chromo_attachment"/>
</dbReference>
<dbReference type="GO" id="GO:0030295">
    <property type="term" value="F:protein kinase activator activity"/>
    <property type="evidence" value="ECO:0007669"/>
    <property type="project" value="TreeGrafter"/>
</dbReference>
<dbReference type="InterPro" id="IPR029016">
    <property type="entry name" value="GAF-like_dom_sf"/>
</dbReference>
<dbReference type="Gene3D" id="1.10.287.130">
    <property type="match status" value="1"/>
</dbReference>
<evidence type="ECO:0000313" key="14">
    <source>
        <dbReference type="Proteomes" id="UP000500767"/>
    </source>
</evidence>
<dbReference type="PANTHER" id="PTHR42878">
    <property type="entry name" value="TWO-COMPONENT HISTIDINE KINASE"/>
    <property type="match status" value="1"/>
</dbReference>
<accession>A0A6M8HNJ8</accession>
<evidence type="ECO:0000256" key="8">
    <source>
        <dbReference type="ARBA" id="ARBA00022991"/>
    </source>
</evidence>
<evidence type="ECO:0000256" key="1">
    <source>
        <dbReference type="ARBA" id="ARBA00000085"/>
    </source>
</evidence>
<dbReference type="Pfam" id="PF00360">
    <property type="entry name" value="PHY"/>
    <property type="match status" value="1"/>
</dbReference>
<feature type="domain" description="Histidine kinase" evidence="12">
    <location>
        <begin position="560"/>
        <end position="800"/>
    </location>
</feature>
<dbReference type="GO" id="GO:0009584">
    <property type="term" value="P:detection of visible light"/>
    <property type="evidence" value="ECO:0007669"/>
    <property type="project" value="InterPro"/>
</dbReference>
<dbReference type="Gene3D" id="3.30.565.10">
    <property type="entry name" value="Histidine kinase-like ATPase, C-terminal domain"/>
    <property type="match status" value="1"/>
</dbReference>
<organism evidence="13 14">
    <name type="scientific">Lichenicola cladoniae</name>
    <dbReference type="NCBI Taxonomy" id="1484109"/>
    <lineage>
        <taxon>Bacteria</taxon>
        <taxon>Pseudomonadati</taxon>
        <taxon>Pseudomonadota</taxon>
        <taxon>Alphaproteobacteria</taxon>
        <taxon>Acetobacterales</taxon>
        <taxon>Acetobacteraceae</taxon>
        <taxon>Lichenicola</taxon>
    </lineage>
</organism>
<evidence type="ECO:0000256" key="7">
    <source>
        <dbReference type="ARBA" id="ARBA00022777"/>
    </source>
</evidence>
<dbReference type="Pfam" id="PF08446">
    <property type="entry name" value="PAS_2"/>
    <property type="match status" value="1"/>
</dbReference>
<keyword evidence="4" id="KW-0600">Photoreceptor protein</keyword>